<dbReference type="GO" id="GO:0007165">
    <property type="term" value="P:signal transduction"/>
    <property type="evidence" value="ECO:0007669"/>
    <property type="project" value="InterPro"/>
</dbReference>
<dbReference type="STRING" id="680026.AB733_24290"/>
<dbReference type="SUPFAM" id="SSF52200">
    <property type="entry name" value="Toll/Interleukin receptor TIR domain"/>
    <property type="match status" value="1"/>
</dbReference>
<feature type="domain" description="SEFIR" evidence="1">
    <location>
        <begin position="35"/>
        <end position="167"/>
    </location>
</feature>
<dbReference type="AlphaFoldDB" id="A0A2T3NQX9"/>
<evidence type="ECO:0000313" key="2">
    <source>
        <dbReference type="EMBL" id="PSW18651.1"/>
    </source>
</evidence>
<dbReference type="OrthoDB" id="5149141at2"/>
<dbReference type="InterPro" id="IPR035897">
    <property type="entry name" value="Toll_tir_struct_dom_sf"/>
</dbReference>
<sequence>MRCVLCLRWYAEASVLRCSHLNRALNYKEVSVVNNPKVFISYSHDNEEHKDWVYKLATDLMAKGIDTILDQWDLELGANLPKFMENGLHDSDRVLVVCTDNYNSKSNNSLGGVGFENTILTTELMYNQQTTKFIPIIRSVSSQQKTPRCLASRLYIDFSNDEYIDDSFNQLVHEIYGLKLRPKPKLGKNPFQRPASNLPSMNEKSTPFFHSRFSSAFPGLRSIEWFEGENAIERLKILLKQPLKFEDGTPIWWWGHGDNHISDFKAVEDNIALMNRDELKINKIAAVNCGSYYQSFVYVETYAMEPTGLYEVSEDTRDPDDIDYRSEEYAIFGEHLINRSEYDDGAAVIDGKPVDTAGQAELRVRYITPYNFIIAPHGSPINNPAYDQRRRSILKEIISGRSSVDVLADELLKLPRTRE</sequence>
<dbReference type="Pfam" id="PF13676">
    <property type="entry name" value="TIR_2"/>
    <property type="match status" value="1"/>
</dbReference>
<dbReference type="Gene3D" id="3.40.50.10140">
    <property type="entry name" value="Toll/interleukin-1 receptor homology (TIR) domain"/>
    <property type="match status" value="1"/>
</dbReference>
<dbReference type="InterPro" id="IPR000157">
    <property type="entry name" value="TIR_dom"/>
</dbReference>
<evidence type="ECO:0000259" key="1">
    <source>
        <dbReference type="PROSITE" id="PS51534"/>
    </source>
</evidence>
<accession>A0A2T3NQX9</accession>
<dbReference type="InterPro" id="IPR013568">
    <property type="entry name" value="SEFIR_dom"/>
</dbReference>
<dbReference type="PROSITE" id="PS51534">
    <property type="entry name" value="SEFIR"/>
    <property type="match status" value="1"/>
</dbReference>
<gene>
    <name evidence="2" type="ORF">C9I94_24490</name>
</gene>
<dbReference type="Proteomes" id="UP000240481">
    <property type="component" value="Unassembled WGS sequence"/>
</dbReference>
<name>A0A2T3NQX9_9GAMM</name>
<dbReference type="EMBL" id="PYLZ01000027">
    <property type="protein sequence ID" value="PSW18651.1"/>
    <property type="molecule type" value="Genomic_DNA"/>
</dbReference>
<organism evidence="2 3">
    <name type="scientific">Photobacterium swingsii</name>
    <dbReference type="NCBI Taxonomy" id="680026"/>
    <lineage>
        <taxon>Bacteria</taxon>
        <taxon>Pseudomonadati</taxon>
        <taxon>Pseudomonadota</taxon>
        <taxon>Gammaproteobacteria</taxon>
        <taxon>Vibrionales</taxon>
        <taxon>Vibrionaceae</taxon>
        <taxon>Photobacterium</taxon>
    </lineage>
</organism>
<reference evidence="2 3" key="1">
    <citation type="submission" date="2018-01" db="EMBL/GenBank/DDBJ databases">
        <title>Whole genome sequencing of Histamine producing bacteria.</title>
        <authorList>
            <person name="Butler K."/>
        </authorList>
    </citation>
    <scope>NUCLEOTIDE SEQUENCE [LARGE SCALE GENOMIC DNA]</scope>
    <source>
        <strain evidence="2 3">DSM 24669</strain>
    </source>
</reference>
<evidence type="ECO:0000313" key="3">
    <source>
        <dbReference type="Proteomes" id="UP000240481"/>
    </source>
</evidence>
<protein>
    <submittedName>
        <fullName evidence="2">TIR domain-containing protein</fullName>
    </submittedName>
</protein>
<keyword evidence="3" id="KW-1185">Reference proteome</keyword>
<proteinExistence type="predicted"/>
<comment type="caution">
    <text evidence="2">The sequence shown here is derived from an EMBL/GenBank/DDBJ whole genome shotgun (WGS) entry which is preliminary data.</text>
</comment>